<name>A0A9D9HU06_9BACT</name>
<dbReference type="Gene3D" id="3.40.50.300">
    <property type="entry name" value="P-loop containing nucleotide triphosphate hydrolases"/>
    <property type="match status" value="1"/>
</dbReference>
<dbReference type="Proteomes" id="UP000823641">
    <property type="component" value="Unassembled WGS sequence"/>
</dbReference>
<dbReference type="InterPro" id="IPR027417">
    <property type="entry name" value="P-loop_NTPase"/>
</dbReference>
<dbReference type="PANTHER" id="PTHR42990:SF1">
    <property type="entry name" value="AAA+ ATPASE DOMAIN-CONTAINING PROTEIN"/>
    <property type="match status" value="1"/>
</dbReference>
<keyword evidence="2" id="KW-0547">Nucleotide-binding</keyword>
<dbReference type="InterPro" id="IPR041682">
    <property type="entry name" value="AAA_14"/>
</dbReference>
<dbReference type="Pfam" id="PF13173">
    <property type="entry name" value="AAA_14"/>
    <property type="match status" value="1"/>
</dbReference>
<feature type="domain" description="AAA" evidence="1">
    <location>
        <begin position="31"/>
        <end position="154"/>
    </location>
</feature>
<protein>
    <submittedName>
        <fullName evidence="2">ATP-binding protein</fullName>
    </submittedName>
</protein>
<organism evidence="2 3">
    <name type="scientific">Candidatus Gallipaludibacter merdavium</name>
    <dbReference type="NCBI Taxonomy" id="2840839"/>
    <lineage>
        <taxon>Bacteria</taxon>
        <taxon>Pseudomonadati</taxon>
        <taxon>Bacteroidota</taxon>
        <taxon>Bacteroidia</taxon>
        <taxon>Bacteroidales</taxon>
        <taxon>Candidatus Gallipaludibacter</taxon>
    </lineage>
</organism>
<gene>
    <name evidence="2" type="ORF">IAA73_06410</name>
</gene>
<keyword evidence="2" id="KW-0067">ATP-binding</keyword>
<dbReference type="EMBL" id="JADIMG010000064">
    <property type="protein sequence ID" value="MBO8459945.1"/>
    <property type="molecule type" value="Genomic_DNA"/>
</dbReference>
<dbReference type="SUPFAM" id="SSF52540">
    <property type="entry name" value="P-loop containing nucleoside triphosphate hydrolases"/>
    <property type="match status" value="1"/>
</dbReference>
<evidence type="ECO:0000259" key="1">
    <source>
        <dbReference type="Pfam" id="PF13173"/>
    </source>
</evidence>
<dbReference type="AlphaFoldDB" id="A0A9D9HU06"/>
<reference evidence="2" key="1">
    <citation type="submission" date="2020-10" db="EMBL/GenBank/DDBJ databases">
        <authorList>
            <person name="Gilroy R."/>
        </authorList>
    </citation>
    <scope>NUCLEOTIDE SEQUENCE</scope>
    <source>
        <strain evidence="2">G3-3990</strain>
    </source>
</reference>
<dbReference type="PANTHER" id="PTHR42990">
    <property type="entry name" value="ATPASE"/>
    <property type="match status" value="1"/>
</dbReference>
<evidence type="ECO:0000313" key="2">
    <source>
        <dbReference type="EMBL" id="MBO8459945.1"/>
    </source>
</evidence>
<evidence type="ECO:0000313" key="3">
    <source>
        <dbReference type="Proteomes" id="UP000823641"/>
    </source>
</evidence>
<sequence>MESFIRTHRYLVEHVQSPVRRMLMDEIDWNDRLIGIKGSRGVGKTTFLLQYAKEHFGTSSKCLYINFNNFYFTQHSLVDFAGEFYNRGGRTLLIDQTFKYENWSKELRECYDRFPELHIVFSGSSVMRLIDGNEDLSDVVKSYNLRGFSFREYLNLQAGTSFKAYSLDEILHNHEKIAAEINKTVKPLWYFPDYLHHGYYPFFLENHNYSENLLKTMNMMLEVDILLIKQIELKYLSKIRKLLHILMNTAPCALNVSQLSVEIETSRATIMNYIKYLQDARLLNLLYPAGETFPKKPYRVFLHNTNLLYAVSMSKPEEKSVIDTYLYNMLHARYKVNAGKKGTFLVGDAEFTACAAGQRLRKSPNLYNAINSLEVGKENQIPLWLFGFLY</sequence>
<comment type="caution">
    <text evidence="2">The sequence shown here is derived from an EMBL/GenBank/DDBJ whole genome shotgun (WGS) entry which is preliminary data.</text>
</comment>
<proteinExistence type="predicted"/>
<reference evidence="2" key="2">
    <citation type="journal article" date="2021" name="PeerJ">
        <title>Extensive microbial diversity within the chicken gut microbiome revealed by metagenomics and culture.</title>
        <authorList>
            <person name="Gilroy R."/>
            <person name="Ravi A."/>
            <person name="Getino M."/>
            <person name="Pursley I."/>
            <person name="Horton D.L."/>
            <person name="Alikhan N.F."/>
            <person name="Baker D."/>
            <person name="Gharbi K."/>
            <person name="Hall N."/>
            <person name="Watson M."/>
            <person name="Adriaenssens E.M."/>
            <person name="Foster-Nyarko E."/>
            <person name="Jarju S."/>
            <person name="Secka A."/>
            <person name="Antonio M."/>
            <person name="Oren A."/>
            <person name="Chaudhuri R.R."/>
            <person name="La Ragione R."/>
            <person name="Hildebrand F."/>
            <person name="Pallen M.J."/>
        </authorList>
    </citation>
    <scope>NUCLEOTIDE SEQUENCE</scope>
    <source>
        <strain evidence="2">G3-3990</strain>
    </source>
</reference>
<dbReference type="GO" id="GO:0005524">
    <property type="term" value="F:ATP binding"/>
    <property type="evidence" value="ECO:0007669"/>
    <property type="project" value="UniProtKB-KW"/>
</dbReference>
<accession>A0A9D9HU06</accession>